<keyword evidence="4" id="KW-1185">Reference proteome</keyword>
<comment type="caution">
    <text evidence="3">The sequence shown here is derived from an EMBL/GenBank/DDBJ whole genome shotgun (WGS) entry which is preliminary data.</text>
</comment>
<accession>A0A317QU36</accession>
<proteinExistence type="predicted"/>
<evidence type="ECO:0000313" key="3">
    <source>
        <dbReference type="EMBL" id="PWW25260.1"/>
    </source>
</evidence>
<organism evidence="3 4">
    <name type="scientific">Geodermatophilus normandii</name>
    <dbReference type="NCBI Taxonomy" id="1137989"/>
    <lineage>
        <taxon>Bacteria</taxon>
        <taxon>Bacillati</taxon>
        <taxon>Actinomycetota</taxon>
        <taxon>Actinomycetes</taxon>
        <taxon>Geodermatophilales</taxon>
        <taxon>Geodermatophilaceae</taxon>
        <taxon>Geodermatophilus</taxon>
    </lineage>
</organism>
<keyword evidence="2" id="KW-0732">Signal</keyword>
<dbReference type="Proteomes" id="UP000246661">
    <property type="component" value="Unassembled WGS sequence"/>
</dbReference>
<sequence>MLLAAAALALVVVAVVAVASLTGGSGGAAAAPPSSTPTTSAAPEPVGPQPGDRTVLDGRAFTLEQVQVDDTCVGNSYGDVADFFERTDCAGLARALWSTDVGGRTVVVAVSSVQMGDAGGARELRDLADRNGSGNVSDLLREGVTYPGAPDGLSGAEYASAVEGPRVTIVETSWVAPGAAGTADLDLVASTGLGLPMPDPAGA</sequence>
<protein>
    <recommendedName>
        <fullName evidence="5">Secreted protein</fullName>
    </recommendedName>
</protein>
<dbReference type="EMBL" id="QGTX01000001">
    <property type="protein sequence ID" value="PWW25260.1"/>
    <property type="molecule type" value="Genomic_DNA"/>
</dbReference>
<feature type="chain" id="PRO_5016323843" description="Secreted protein" evidence="2">
    <location>
        <begin position="31"/>
        <end position="203"/>
    </location>
</feature>
<feature type="compositionally biased region" description="Low complexity" evidence="1">
    <location>
        <begin position="25"/>
        <end position="43"/>
    </location>
</feature>
<feature type="signal peptide" evidence="2">
    <location>
        <begin position="1"/>
        <end position="30"/>
    </location>
</feature>
<dbReference type="RefSeq" id="WP_110007254.1">
    <property type="nucleotide sequence ID" value="NZ_QGTX01000001.1"/>
</dbReference>
<evidence type="ECO:0000313" key="4">
    <source>
        <dbReference type="Proteomes" id="UP000246661"/>
    </source>
</evidence>
<evidence type="ECO:0000256" key="2">
    <source>
        <dbReference type="SAM" id="SignalP"/>
    </source>
</evidence>
<gene>
    <name evidence="3" type="ORF">JD79_04459</name>
</gene>
<reference evidence="4" key="1">
    <citation type="submission" date="2018-05" db="EMBL/GenBank/DDBJ databases">
        <authorList>
            <person name="Klenk H.-P."/>
            <person name="Huntemann M."/>
            <person name="Clum A."/>
            <person name="Pillay M."/>
            <person name="Palaniappan K."/>
            <person name="Varghese N."/>
            <person name="Mikhailova N."/>
            <person name="Stamatis D."/>
            <person name="Reddy T."/>
            <person name="Daum C."/>
            <person name="Shapiro N."/>
            <person name="Ivanova N."/>
            <person name="Kyrpides N."/>
            <person name="Woyke T."/>
        </authorList>
    </citation>
    <scope>NUCLEOTIDE SEQUENCE [LARGE SCALE GENOMIC DNA]</scope>
    <source>
        <strain evidence="4">DSM 45417</strain>
    </source>
</reference>
<name>A0A317QU36_9ACTN</name>
<evidence type="ECO:0000256" key="1">
    <source>
        <dbReference type="SAM" id="MobiDB-lite"/>
    </source>
</evidence>
<evidence type="ECO:0008006" key="5">
    <source>
        <dbReference type="Google" id="ProtNLM"/>
    </source>
</evidence>
<dbReference type="AlphaFoldDB" id="A0A317QU36"/>
<feature type="region of interest" description="Disordered" evidence="1">
    <location>
        <begin position="25"/>
        <end position="51"/>
    </location>
</feature>